<keyword evidence="2" id="KW-0812">Transmembrane</keyword>
<comment type="caution">
    <text evidence="3">The sequence shown here is derived from an EMBL/GenBank/DDBJ whole genome shotgun (WGS) entry which is preliminary data.</text>
</comment>
<gene>
    <name evidence="3" type="primary">AVEN_160867_1</name>
    <name evidence="3" type="ORF">CEXT_485541</name>
</gene>
<evidence type="ECO:0000313" key="4">
    <source>
        <dbReference type="Proteomes" id="UP001054945"/>
    </source>
</evidence>
<dbReference type="GO" id="GO:0016020">
    <property type="term" value="C:membrane"/>
    <property type="evidence" value="ECO:0007669"/>
    <property type="project" value="TreeGrafter"/>
</dbReference>
<dbReference type="InterPro" id="IPR008405">
    <property type="entry name" value="ApoL"/>
</dbReference>
<accession>A0AAV4VXU7</accession>
<evidence type="ECO:0000256" key="2">
    <source>
        <dbReference type="SAM" id="Phobius"/>
    </source>
</evidence>
<sequence length="408" mass="45256">MNQRNIFSDIFDSPLGTISRFVCKYAEKPLMSQIFSIAEEKILQIQSDEVENEITFSQKATATKNTIENIIERFEKMDDASMEFLKYFPVWSKSRKLTIEELNKCADSIDSDRFNCNIGKIIGSSVGILGGAALVGSFVFPPLLPLAIGGGIASGIGGATVCGTAVTELVLLKKLMGEAKASIEKDVEEFRPLQAWFDRSDELMEALQDVLDFNLLKKLCEQGKAFFEEYRRQKHKIDKDFPSKFGRQLNFLVNLLVTESDLLAKFGVACAPAIISFLLAMFVVPMGDRMLYDRIELLQRLTIGMLSGVDAGVNLGRATCIAGTMVKNAFRGVPTIAENMPRLFARSFKIFTGIGIALDVTSVVLTSIDLHNGSLSEQGKELKKAAQCLQDEYDRVKHVHTAMRTVIF</sequence>
<evidence type="ECO:0008006" key="5">
    <source>
        <dbReference type="Google" id="ProtNLM"/>
    </source>
</evidence>
<evidence type="ECO:0000256" key="1">
    <source>
        <dbReference type="ARBA" id="ARBA00010090"/>
    </source>
</evidence>
<keyword evidence="4" id="KW-1185">Reference proteome</keyword>
<reference evidence="3 4" key="1">
    <citation type="submission" date="2021-06" db="EMBL/GenBank/DDBJ databases">
        <title>Caerostris extrusa draft genome.</title>
        <authorList>
            <person name="Kono N."/>
            <person name="Arakawa K."/>
        </authorList>
    </citation>
    <scope>NUCLEOTIDE SEQUENCE [LARGE SCALE GENOMIC DNA]</scope>
</reference>
<proteinExistence type="inferred from homology"/>
<keyword evidence="2" id="KW-1133">Transmembrane helix</keyword>
<organism evidence="3 4">
    <name type="scientific">Caerostris extrusa</name>
    <name type="common">Bark spider</name>
    <name type="synonym">Caerostris bankana</name>
    <dbReference type="NCBI Taxonomy" id="172846"/>
    <lineage>
        <taxon>Eukaryota</taxon>
        <taxon>Metazoa</taxon>
        <taxon>Ecdysozoa</taxon>
        <taxon>Arthropoda</taxon>
        <taxon>Chelicerata</taxon>
        <taxon>Arachnida</taxon>
        <taxon>Araneae</taxon>
        <taxon>Araneomorphae</taxon>
        <taxon>Entelegynae</taxon>
        <taxon>Araneoidea</taxon>
        <taxon>Araneidae</taxon>
        <taxon>Caerostris</taxon>
    </lineage>
</organism>
<comment type="similarity">
    <text evidence="1">Belongs to the apolipoprotein L family.</text>
</comment>
<dbReference type="PANTHER" id="PTHR14096">
    <property type="entry name" value="APOLIPOPROTEIN L"/>
    <property type="match status" value="1"/>
</dbReference>
<keyword evidence="2" id="KW-0472">Membrane</keyword>
<dbReference type="AlphaFoldDB" id="A0AAV4VXU7"/>
<dbReference type="GO" id="GO:0042157">
    <property type="term" value="P:lipoprotein metabolic process"/>
    <property type="evidence" value="ECO:0007669"/>
    <property type="project" value="InterPro"/>
</dbReference>
<protein>
    <recommendedName>
        <fullName evidence="5">Apolipoprotein L3</fullName>
    </recommendedName>
</protein>
<dbReference type="GO" id="GO:0005576">
    <property type="term" value="C:extracellular region"/>
    <property type="evidence" value="ECO:0007669"/>
    <property type="project" value="InterPro"/>
</dbReference>
<feature type="transmembrane region" description="Helical" evidence="2">
    <location>
        <begin position="262"/>
        <end position="284"/>
    </location>
</feature>
<name>A0AAV4VXU7_CAEEX</name>
<dbReference type="GO" id="GO:0008289">
    <property type="term" value="F:lipid binding"/>
    <property type="evidence" value="ECO:0007669"/>
    <property type="project" value="InterPro"/>
</dbReference>
<feature type="transmembrane region" description="Helical" evidence="2">
    <location>
        <begin position="146"/>
        <end position="172"/>
    </location>
</feature>
<dbReference type="GO" id="GO:0006869">
    <property type="term" value="P:lipid transport"/>
    <property type="evidence" value="ECO:0007669"/>
    <property type="project" value="InterPro"/>
</dbReference>
<feature type="transmembrane region" description="Helical" evidence="2">
    <location>
        <begin position="121"/>
        <end position="140"/>
    </location>
</feature>
<dbReference type="EMBL" id="BPLR01015323">
    <property type="protein sequence ID" value="GIY75295.1"/>
    <property type="molecule type" value="Genomic_DNA"/>
</dbReference>
<dbReference type="Proteomes" id="UP001054945">
    <property type="component" value="Unassembled WGS sequence"/>
</dbReference>
<dbReference type="Pfam" id="PF05461">
    <property type="entry name" value="ApoL"/>
    <property type="match status" value="1"/>
</dbReference>
<evidence type="ECO:0000313" key="3">
    <source>
        <dbReference type="EMBL" id="GIY75295.1"/>
    </source>
</evidence>
<dbReference type="PANTHER" id="PTHR14096:SF28">
    <property type="entry name" value="APOLIPOPROTEIN L, 1-RELATED"/>
    <property type="match status" value="1"/>
</dbReference>